<dbReference type="InterPro" id="IPR013656">
    <property type="entry name" value="PAS_4"/>
</dbReference>
<keyword evidence="5" id="KW-0418">Kinase</keyword>
<keyword evidence="9" id="KW-1185">Reference proteome</keyword>
<dbReference type="InterPro" id="IPR036097">
    <property type="entry name" value="HisK_dim/P_sf"/>
</dbReference>
<evidence type="ECO:0000256" key="3">
    <source>
        <dbReference type="ARBA" id="ARBA00022553"/>
    </source>
</evidence>
<dbReference type="Pfam" id="PF00512">
    <property type="entry name" value="HisKA"/>
    <property type="match status" value="1"/>
</dbReference>
<dbReference type="Gene3D" id="3.30.450.20">
    <property type="entry name" value="PAS domain"/>
    <property type="match status" value="1"/>
</dbReference>
<dbReference type="InterPro" id="IPR004358">
    <property type="entry name" value="Sig_transdc_His_kin-like_C"/>
</dbReference>
<dbReference type="Pfam" id="PF02518">
    <property type="entry name" value="HATPase_c"/>
    <property type="match status" value="1"/>
</dbReference>
<dbReference type="Proteomes" id="UP001156601">
    <property type="component" value="Unassembled WGS sequence"/>
</dbReference>
<evidence type="ECO:0000313" key="8">
    <source>
        <dbReference type="EMBL" id="GLR70104.1"/>
    </source>
</evidence>
<dbReference type="PANTHER" id="PTHR43304">
    <property type="entry name" value="PHYTOCHROME-LIKE PROTEIN CPH1"/>
    <property type="match status" value="1"/>
</dbReference>
<dbReference type="CDD" id="cd00130">
    <property type="entry name" value="PAS"/>
    <property type="match status" value="1"/>
</dbReference>
<dbReference type="InterPro" id="IPR000700">
    <property type="entry name" value="PAS-assoc_C"/>
</dbReference>
<dbReference type="PANTHER" id="PTHR43304:SF1">
    <property type="entry name" value="PAC DOMAIN-CONTAINING PROTEIN"/>
    <property type="match status" value="1"/>
</dbReference>
<dbReference type="InterPro" id="IPR036890">
    <property type="entry name" value="HATPase_C_sf"/>
</dbReference>
<dbReference type="GO" id="GO:0000155">
    <property type="term" value="F:phosphorelay sensor kinase activity"/>
    <property type="evidence" value="ECO:0007669"/>
    <property type="project" value="InterPro"/>
</dbReference>
<dbReference type="InterPro" id="IPR000014">
    <property type="entry name" value="PAS"/>
</dbReference>
<dbReference type="Pfam" id="PF08448">
    <property type="entry name" value="PAS_4"/>
    <property type="match status" value="1"/>
</dbReference>
<keyword evidence="3" id="KW-0597">Phosphoprotein</keyword>
<protein>
    <recommendedName>
        <fullName evidence="2">histidine kinase</fullName>
        <ecNumber evidence="2">2.7.13.3</ecNumber>
    </recommendedName>
</protein>
<dbReference type="SUPFAM" id="SSF47384">
    <property type="entry name" value="Homodimeric domain of signal transducing histidine kinase"/>
    <property type="match status" value="1"/>
</dbReference>
<comment type="catalytic activity">
    <reaction evidence="1">
        <text>ATP + protein L-histidine = ADP + protein N-phospho-L-histidine.</text>
        <dbReference type="EC" id="2.7.13.3"/>
    </reaction>
</comment>
<dbReference type="Gene3D" id="1.10.287.130">
    <property type="match status" value="1"/>
</dbReference>
<dbReference type="EMBL" id="BSOT01000005">
    <property type="protein sequence ID" value="GLR70104.1"/>
    <property type="molecule type" value="Genomic_DNA"/>
</dbReference>
<proteinExistence type="predicted"/>
<dbReference type="InterPro" id="IPR005467">
    <property type="entry name" value="His_kinase_dom"/>
</dbReference>
<dbReference type="SMART" id="SM00387">
    <property type="entry name" value="HATPase_c"/>
    <property type="match status" value="1"/>
</dbReference>
<gene>
    <name evidence="8" type="ORF">GCM10007852_10120</name>
</gene>
<dbReference type="Gene3D" id="3.30.565.10">
    <property type="entry name" value="Histidine kinase-like ATPase, C-terminal domain"/>
    <property type="match status" value="1"/>
</dbReference>
<evidence type="ECO:0000256" key="4">
    <source>
        <dbReference type="ARBA" id="ARBA00022679"/>
    </source>
</evidence>
<comment type="caution">
    <text evidence="8">The sequence shown here is derived from an EMBL/GenBank/DDBJ whole genome shotgun (WGS) entry which is preliminary data.</text>
</comment>
<sequence length="512" mass="57770">MKHFCDLISSCIGEKTPNYAALNLPLVNESANLACQLALSQCDAKSAMVIVLINDQTYFLSTNKTSASSIALPETLKRLESQVKALNTASSYSFAKHIVIQGSPTTVAMPIGFGDIKCKTLLVLELYEAPQESTALEMSLEFICNGFVSTVKNRALLTEQQQIQELHQLILKHNRDWIFVKDRDFKLVYVNQAFLNLYPKEKHDRIIGFTTLEEYEQKDIDLFLAQDKVAFEHGYSHVQEDITMPDGSQRKIETTKRRFTDESGAEYILCIAHDITEQQQLIEGLKKANAELDEFANIASHDLKAPLNAIQRLLQWIEKDCENILPESAKTNFSMVMQRAERMKRLLNDMLRYARLGRDAETLENCDFETFLNDALEFTDGSKKIELTANSGSILAPPTSLKTVLVNLVSNAVKHNDKQICVLDAHVSETRHYYKITIEDNGPGIAEKYHTRIFKLFQTLKTRDDMEGSGVGLSLVSKILMQLGGDISVESDGKLGTKFVIKWPKQSKNEDK</sequence>
<dbReference type="NCBIfam" id="TIGR00229">
    <property type="entry name" value="sensory_box"/>
    <property type="match status" value="1"/>
</dbReference>
<feature type="domain" description="Histidine kinase" evidence="6">
    <location>
        <begin position="298"/>
        <end position="507"/>
    </location>
</feature>
<reference evidence="8" key="1">
    <citation type="journal article" date="2014" name="Int. J. Syst. Evol. Microbiol.">
        <title>Complete genome sequence of Corynebacterium casei LMG S-19264T (=DSM 44701T), isolated from a smear-ripened cheese.</title>
        <authorList>
            <consortium name="US DOE Joint Genome Institute (JGI-PGF)"/>
            <person name="Walter F."/>
            <person name="Albersmeier A."/>
            <person name="Kalinowski J."/>
            <person name="Ruckert C."/>
        </authorList>
    </citation>
    <scope>NUCLEOTIDE SEQUENCE</scope>
    <source>
        <strain evidence="8">NBRC 110023</strain>
    </source>
</reference>
<dbReference type="EC" id="2.7.13.3" evidence="2"/>
<evidence type="ECO:0000256" key="2">
    <source>
        <dbReference type="ARBA" id="ARBA00012438"/>
    </source>
</evidence>
<evidence type="ECO:0000259" key="7">
    <source>
        <dbReference type="PROSITE" id="PS50113"/>
    </source>
</evidence>
<dbReference type="CDD" id="cd00082">
    <property type="entry name" value="HisKA"/>
    <property type="match status" value="1"/>
</dbReference>
<evidence type="ECO:0000256" key="5">
    <source>
        <dbReference type="ARBA" id="ARBA00022777"/>
    </source>
</evidence>
<dbReference type="PROSITE" id="PS50113">
    <property type="entry name" value="PAC"/>
    <property type="match status" value="1"/>
</dbReference>
<dbReference type="PROSITE" id="PS50109">
    <property type="entry name" value="HIS_KIN"/>
    <property type="match status" value="1"/>
</dbReference>
<dbReference type="InterPro" id="IPR052162">
    <property type="entry name" value="Sensor_kinase/Photoreceptor"/>
</dbReference>
<name>A0AA37SXR4_9ALTE</name>
<dbReference type="RefSeq" id="WP_284216410.1">
    <property type="nucleotide sequence ID" value="NZ_BSOT01000005.1"/>
</dbReference>
<evidence type="ECO:0000313" key="9">
    <source>
        <dbReference type="Proteomes" id="UP001156601"/>
    </source>
</evidence>
<dbReference type="AlphaFoldDB" id="A0AA37SXR4"/>
<dbReference type="SMART" id="SM00388">
    <property type="entry name" value="HisKA"/>
    <property type="match status" value="1"/>
</dbReference>
<dbReference type="PRINTS" id="PR00344">
    <property type="entry name" value="BCTRLSENSOR"/>
</dbReference>
<reference evidence="8" key="2">
    <citation type="submission" date="2023-01" db="EMBL/GenBank/DDBJ databases">
        <title>Draft genome sequence of Agaribacter marinus strain NBRC 110023.</title>
        <authorList>
            <person name="Sun Q."/>
            <person name="Mori K."/>
        </authorList>
    </citation>
    <scope>NUCLEOTIDE SEQUENCE</scope>
    <source>
        <strain evidence="8">NBRC 110023</strain>
    </source>
</reference>
<dbReference type="InterPro" id="IPR035965">
    <property type="entry name" value="PAS-like_dom_sf"/>
</dbReference>
<dbReference type="InterPro" id="IPR003661">
    <property type="entry name" value="HisK_dim/P_dom"/>
</dbReference>
<dbReference type="SUPFAM" id="SSF55785">
    <property type="entry name" value="PYP-like sensor domain (PAS domain)"/>
    <property type="match status" value="1"/>
</dbReference>
<feature type="domain" description="PAC" evidence="7">
    <location>
        <begin position="236"/>
        <end position="287"/>
    </location>
</feature>
<keyword evidence="4" id="KW-0808">Transferase</keyword>
<organism evidence="8 9">
    <name type="scientific">Agaribacter marinus</name>
    <dbReference type="NCBI Taxonomy" id="1431249"/>
    <lineage>
        <taxon>Bacteria</taxon>
        <taxon>Pseudomonadati</taxon>
        <taxon>Pseudomonadota</taxon>
        <taxon>Gammaproteobacteria</taxon>
        <taxon>Alteromonadales</taxon>
        <taxon>Alteromonadaceae</taxon>
        <taxon>Agaribacter</taxon>
    </lineage>
</organism>
<evidence type="ECO:0000256" key="1">
    <source>
        <dbReference type="ARBA" id="ARBA00000085"/>
    </source>
</evidence>
<evidence type="ECO:0000259" key="6">
    <source>
        <dbReference type="PROSITE" id="PS50109"/>
    </source>
</evidence>
<dbReference type="SUPFAM" id="SSF55874">
    <property type="entry name" value="ATPase domain of HSP90 chaperone/DNA topoisomerase II/histidine kinase"/>
    <property type="match status" value="1"/>
</dbReference>
<dbReference type="InterPro" id="IPR003594">
    <property type="entry name" value="HATPase_dom"/>
</dbReference>
<accession>A0AA37SXR4</accession>